<dbReference type="InParanoid" id="A0A6P7YFN5"/>
<evidence type="ECO:0000256" key="3">
    <source>
        <dbReference type="ARBA" id="ARBA00011245"/>
    </source>
</evidence>
<feature type="domain" description="Calcineurin-like phosphoesterase" evidence="17">
    <location>
        <begin position="61"/>
        <end position="328"/>
    </location>
</feature>
<dbReference type="GeneID" id="115473211"/>
<evidence type="ECO:0000256" key="14">
    <source>
        <dbReference type="ARBA" id="ARBA00047636"/>
    </source>
</evidence>
<dbReference type="EC" id="3.6.1.16" evidence="4"/>
<evidence type="ECO:0000256" key="2">
    <source>
        <dbReference type="ARBA" id="ARBA00006362"/>
    </source>
</evidence>
<dbReference type="CDD" id="cd07396">
    <property type="entry name" value="MPP_Nbla03831"/>
    <property type="match status" value="1"/>
</dbReference>
<keyword evidence="18" id="KW-1185">Reference proteome</keyword>
<dbReference type="GO" id="GO:0047734">
    <property type="term" value="F:CDP-glycerol diphosphatase activity"/>
    <property type="evidence" value="ECO:0007669"/>
    <property type="project" value="UniProtKB-EC"/>
</dbReference>
<dbReference type="InterPro" id="IPR029052">
    <property type="entry name" value="Metallo-depent_PP-like"/>
</dbReference>
<evidence type="ECO:0000256" key="16">
    <source>
        <dbReference type="ARBA" id="ARBA00049546"/>
    </source>
</evidence>
<sequence>MGISFCLSPAWIGKTALEGQGGASPQDQMRESGPTVPGLVAEEMSQTLQQPDGKSELYFSFGVIADIQYADTDDRLNAWGTSMRYYRHSLCLLQSAIEEWNKEIPCPSFVLQLGDIIDSSNSVHKASKIVLKCVLKQIEKMNVPFHHVWGNHELCNFGRNFLTNSALNTKHLEDKTVEVSASATVSCHEDVNPQHFYAYHFSPFTNFRFVMIDTYDLNVVEKDVSSTRYEETKEFLRMRANRSPYRWQDDEAHLLMFNGGFGKDQLDWLDRLLTFSDENKEKVVVFGHVPIHPESKKRACLAWNYRDALAILQAHKCVVCYLAGHDHDGGYCLDSHGIHHVTLEGLVESPPGSHAFGTVHVYKDRMVLHGRGRTTSRVLYFRRDQ</sequence>
<gene>
    <name evidence="19" type="primary">LOC115473211</name>
</gene>
<evidence type="ECO:0000256" key="10">
    <source>
        <dbReference type="ARBA" id="ARBA00022833"/>
    </source>
</evidence>
<dbReference type="PANTHER" id="PTHR16509:SF10">
    <property type="entry name" value="MANGANESE-DEPENDENT ADP-RIBOSE_CDP-ALCOHOL DIPHOSPHATASE"/>
    <property type="match status" value="1"/>
</dbReference>
<proteinExistence type="inferred from homology"/>
<evidence type="ECO:0000256" key="12">
    <source>
        <dbReference type="ARBA" id="ARBA00032579"/>
    </source>
</evidence>
<evidence type="ECO:0000256" key="8">
    <source>
        <dbReference type="ARBA" id="ARBA00022723"/>
    </source>
</evidence>
<evidence type="ECO:0000256" key="15">
    <source>
        <dbReference type="ARBA" id="ARBA00047894"/>
    </source>
</evidence>
<dbReference type="PANTHER" id="PTHR16509">
    <property type="match status" value="1"/>
</dbReference>
<dbReference type="EC" id="3.6.1.53" evidence="6"/>
<evidence type="ECO:0000256" key="7">
    <source>
        <dbReference type="ARBA" id="ARBA00016378"/>
    </source>
</evidence>
<comment type="catalytic activity">
    <reaction evidence="16">
        <text>ADP-D-ribose + H2O = D-ribose 5-phosphate + AMP + 2 H(+)</text>
        <dbReference type="Rhea" id="RHEA:10412"/>
        <dbReference type="ChEBI" id="CHEBI:15377"/>
        <dbReference type="ChEBI" id="CHEBI:15378"/>
        <dbReference type="ChEBI" id="CHEBI:57967"/>
        <dbReference type="ChEBI" id="CHEBI:78346"/>
        <dbReference type="ChEBI" id="CHEBI:456215"/>
        <dbReference type="EC" id="3.6.1.13"/>
    </reaction>
</comment>
<dbReference type="GO" id="GO:0030145">
    <property type="term" value="F:manganese ion binding"/>
    <property type="evidence" value="ECO:0007669"/>
    <property type="project" value="TreeGrafter"/>
</dbReference>
<dbReference type="GO" id="GO:0047631">
    <property type="term" value="F:ADP-ribose diphosphatase activity"/>
    <property type="evidence" value="ECO:0007669"/>
    <property type="project" value="UniProtKB-EC"/>
</dbReference>
<dbReference type="Proteomes" id="UP000515156">
    <property type="component" value="Chromosome 6"/>
</dbReference>
<reference evidence="19" key="1">
    <citation type="submission" date="2025-08" db="UniProtKB">
        <authorList>
            <consortium name="RefSeq"/>
        </authorList>
    </citation>
    <scope>IDENTIFICATION</scope>
</reference>
<evidence type="ECO:0000313" key="19">
    <source>
        <dbReference type="RefSeq" id="XP_030063843.1"/>
    </source>
</evidence>
<evidence type="ECO:0000256" key="11">
    <source>
        <dbReference type="ARBA" id="ARBA00030848"/>
    </source>
</evidence>
<dbReference type="AlphaFoldDB" id="A0A6P7YFN5"/>
<keyword evidence="9" id="KW-0378">Hydrolase</keyword>
<evidence type="ECO:0000259" key="17">
    <source>
        <dbReference type="Pfam" id="PF00149"/>
    </source>
</evidence>
<organism evidence="18 19">
    <name type="scientific">Microcaecilia unicolor</name>
    <dbReference type="NCBI Taxonomy" id="1415580"/>
    <lineage>
        <taxon>Eukaryota</taxon>
        <taxon>Metazoa</taxon>
        <taxon>Chordata</taxon>
        <taxon>Craniata</taxon>
        <taxon>Vertebrata</taxon>
        <taxon>Euteleostomi</taxon>
        <taxon>Amphibia</taxon>
        <taxon>Gymnophiona</taxon>
        <taxon>Siphonopidae</taxon>
        <taxon>Microcaecilia</taxon>
    </lineage>
</organism>
<accession>A0A6P7YFN5</accession>
<dbReference type="Pfam" id="PF00149">
    <property type="entry name" value="Metallophos"/>
    <property type="match status" value="1"/>
</dbReference>
<dbReference type="SUPFAM" id="SSF56300">
    <property type="entry name" value="Metallo-dependent phosphatases"/>
    <property type="match status" value="1"/>
</dbReference>
<comment type="subunit">
    <text evidence="3">Monomer.</text>
</comment>
<comment type="catalytic activity">
    <reaction evidence="13">
        <text>CDP-glycerol + H2O = sn-glycerol 3-phosphate + CMP + 2 H(+)</text>
        <dbReference type="Rhea" id="RHEA:21692"/>
        <dbReference type="ChEBI" id="CHEBI:15377"/>
        <dbReference type="ChEBI" id="CHEBI:15378"/>
        <dbReference type="ChEBI" id="CHEBI:57597"/>
        <dbReference type="ChEBI" id="CHEBI:58311"/>
        <dbReference type="ChEBI" id="CHEBI:60377"/>
        <dbReference type="EC" id="3.6.1.16"/>
    </reaction>
</comment>
<evidence type="ECO:0000256" key="13">
    <source>
        <dbReference type="ARBA" id="ARBA00047486"/>
    </source>
</evidence>
<dbReference type="GO" id="GO:0008663">
    <property type="term" value="F:2',3'-cyclic-nucleotide 2'-phosphodiesterase activity"/>
    <property type="evidence" value="ECO:0007669"/>
    <property type="project" value="TreeGrafter"/>
</dbReference>
<name>A0A6P7YFN5_9AMPH</name>
<dbReference type="RefSeq" id="XP_030063843.1">
    <property type="nucleotide sequence ID" value="XM_030207983.1"/>
</dbReference>
<evidence type="ECO:0000256" key="9">
    <source>
        <dbReference type="ARBA" id="ARBA00022801"/>
    </source>
</evidence>
<dbReference type="EC" id="3.6.1.13" evidence="5"/>
<protein>
    <recommendedName>
        <fullName evidence="7">Manganese-dependent ADP-ribose/CDP-alcohol diphosphatase</fullName>
        <ecNumber evidence="5">3.6.1.13</ecNumber>
        <ecNumber evidence="4">3.6.1.16</ecNumber>
        <ecNumber evidence="6">3.6.1.53</ecNumber>
    </recommendedName>
    <alternativeName>
        <fullName evidence="12">ADPRibase-Mn</fullName>
    </alternativeName>
    <alternativeName>
        <fullName evidence="11">CDP-choline phosphohydrolase</fullName>
    </alternativeName>
</protein>
<dbReference type="InterPro" id="IPR041869">
    <property type="entry name" value="MPP_ADPRM"/>
</dbReference>
<keyword evidence="8" id="KW-0479">Metal-binding</keyword>
<dbReference type="FunCoup" id="A0A6P7YFN5">
    <property type="interactions" value="1087"/>
</dbReference>
<evidence type="ECO:0000256" key="5">
    <source>
        <dbReference type="ARBA" id="ARBA00012453"/>
    </source>
</evidence>
<evidence type="ECO:0000256" key="4">
    <source>
        <dbReference type="ARBA" id="ARBA00012443"/>
    </source>
</evidence>
<comment type="similarity">
    <text evidence="2">Belongs to the ADPRibase-Mn family.</text>
</comment>
<dbReference type="Gene3D" id="3.60.21.10">
    <property type="match status" value="1"/>
</dbReference>
<evidence type="ECO:0000256" key="1">
    <source>
        <dbReference type="ARBA" id="ARBA00001946"/>
    </source>
</evidence>
<comment type="cofactor">
    <cofactor evidence="1">
        <name>Mg(2+)</name>
        <dbReference type="ChEBI" id="CHEBI:18420"/>
    </cofactor>
</comment>
<dbReference type="KEGG" id="muo:115473211"/>
<dbReference type="OrthoDB" id="9675250at2759"/>
<evidence type="ECO:0000313" key="18">
    <source>
        <dbReference type="Proteomes" id="UP000515156"/>
    </source>
</evidence>
<comment type="catalytic activity">
    <reaction evidence="15">
        <text>ADP-D-ribose + H2O = D-ribose 5-phosphate + AMP + 2 H(+)</text>
        <dbReference type="Rhea" id="RHEA:10412"/>
        <dbReference type="ChEBI" id="CHEBI:15377"/>
        <dbReference type="ChEBI" id="CHEBI:15378"/>
        <dbReference type="ChEBI" id="CHEBI:57967"/>
        <dbReference type="ChEBI" id="CHEBI:78346"/>
        <dbReference type="ChEBI" id="CHEBI:456215"/>
        <dbReference type="EC" id="3.6.1.53"/>
    </reaction>
</comment>
<comment type="catalytic activity">
    <reaction evidence="14">
        <text>CDP-choline + H2O = phosphocholine + CMP + 2 H(+)</text>
        <dbReference type="Rhea" id="RHEA:32487"/>
        <dbReference type="ChEBI" id="CHEBI:15377"/>
        <dbReference type="ChEBI" id="CHEBI:15378"/>
        <dbReference type="ChEBI" id="CHEBI:58779"/>
        <dbReference type="ChEBI" id="CHEBI:60377"/>
        <dbReference type="ChEBI" id="CHEBI:295975"/>
        <dbReference type="EC" id="3.6.1.53"/>
    </reaction>
</comment>
<evidence type="ECO:0000256" key="6">
    <source>
        <dbReference type="ARBA" id="ARBA00012529"/>
    </source>
</evidence>
<dbReference type="InterPro" id="IPR004843">
    <property type="entry name" value="Calcineurin-like_PHP"/>
</dbReference>
<keyword evidence="10" id="KW-0862">Zinc</keyword>